<feature type="chain" id="PRO_5015362095" evidence="3">
    <location>
        <begin position="25"/>
        <end position="562"/>
    </location>
</feature>
<reference evidence="5 6" key="1">
    <citation type="journal article" date="2018" name="Environ. Microbiol.">
        <title>Isolation and genomic characterization of Novimethylophilus kurashikiensis gen. nov. sp. nov., a new lanthanide-dependent methylotrophic species of Methylophilaceae.</title>
        <authorList>
            <person name="Lv H."/>
            <person name="Sahin N."/>
            <person name="Tani A."/>
        </authorList>
    </citation>
    <scope>NUCLEOTIDE SEQUENCE [LARGE SCALE GENOMIC DNA]</scope>
    <source>
        <strain evidence="5 6">La2-4</strain>
    </source>
</reference>
<keyword evidence="6" id="KW-1185">Reference proteome</keyword>
<dbReference type="SUPFAM" id="SSF53955">
    <property type="entry name" value="Lysozyme-like"/>
    <property type="match status" value="1"/>
</dbReference>
<dbReference type="RefSeq" id="WP_109014160.1">
    <property type="nucleotide sequence ID" value="NZ_BDOQ01000002.1"/>
</dbReference>
<dbReference type="Pfam" id="PF01464">
    <property type="entry name" value="SLT"/>
    <property type="match status" value="1"/>
</dbReference>
<comment type="similarity">
    <text evidence="1">Belongs to the transglycosylase Slt family.</text>
</comment>
<protein>
    <submittedName>
        <fullName evidence="5">Membrane-bound lytic murein transglycosylase D</fullName>
    </submittedName>
</protein>
<dbReference type="Proteomes" id="UP000245081">
    <property type="component" value="Unassembled WGS sequence"/>
</dbReference>
<evidence type="ECO:0000313" key="5">
    <source>
        <dbReference type="EMBL" id="GBG12943.1"/>
    </source>
</evidence>
<feature type="region of interest" description="Disordered" evidence="2">
    <location>
        <begin position="26"/>
        <end position="56"/>
    </location>
</feature>
<evidence type="ECO:0000259" key="4">
    <source>
        <dbReference type="PROSITE" id="PS51782"/>
    </source>
</evidence>
<dbReference type="SUPFAM" id="SSF54106">
    <property type="entry name" value="LysM domain"/>
    <property type="match status" value="3"/>
</dbReference>
<dbReference type="EMBL" id="BDOQ01000002">
    <property type="protein sequence ID" value="GBG12943.1"/>
    <property type="molecule type" value="Genomic_DNA"/>
</dbReference>
<feature type="compositionally biased region" description="Polar residues" evidence="2">
    <location>
        <begin position="41"/>
        <end position="56"/>
    </location>
</feature>
<feature type="compositionally biased region" description="Low complexity" evidence="2">
    <location>
        <begin position="26"/>
        <end position="40"/>
    </location>
</feature>
<evidence type="ECO:0000313" key="6">
    <source>
        <dbReference type="Proteomes" id="UP000245081"/>
    </source>
</evidence>
<dbReference type="InterPro" id="IPR023346">
    <property type="entry name" value="Lysozyme-like_dom_sf"/>
</dbReference>
<keyword evidence="3" id="KW-0732">Signal</keyword>
<evidence type="ECO:0000256" key="1">
    <source>
        <dbReference type="ARBA" id="ARBA00007734"/>
    </source>
</evidence>
<dbReference type="AlphaFoldDB" id="A0A2R5F7R0"/>
<dbReference type="CDD" id="cd16894">
    <property type="entry name" value="MltD-like"/>
    <property type="match status" value="1"/>
</dbReference>
<name>A0A2R5F7R0_9PROT</name>
<proteinExistence type="inferred from homology"/>
<dbReference type="Pfam" id="PF01476">
    <property type="entry name" value="LysM"/>
    <property type="match status" value="3"/>
</dbReference>
<feature type="domain" description="LysM" evidence="4">
    <location>
        <begin position="513"/>
        <end position="557"/>
    </location>
</feature>
<gene>
    <name evidence="5" type="primary">mltD</name>
    <name evidence="5" type="ORF">NMK_0480</name>
</gene>
<evidence type="ECO:0000256" key="2">
    <source>
        <dbReference type="SAM" id="MobiDB-lite"/>
    </source>
</evidence>
<sequence>MMIKSPLSNLLFLALFASSAVAMADADPASSSNSSDDNSNTPQVSQTASENIGPNLSTYSDDGLQMDLMLRNAPDADQASSGDLWQRIRNGYGMQTLNSPYTSVHESWYAARPDYVKRMIARSKRYLFHVVEEVQKRGMPTEVALLPMVESAFNPVAYSTSKASGIWQFVPSTGKNFGLKQNWWTDNRRDVTAATNAALNYLEKLHVMFGTWELALAAYNAGEGTVQRAIEYNRRKGLPTDYQSLPLPPETRNYVPKLQAVKNIVDNPEQYGLNIQSIPDQPYFTKVTAPAKIDVNLAAKLAGVSVEEFTSLNPASNRPILASKGPSQEILLPVGKDQEFETNLANYNKPLVSWQTYETKRGERIEAIANKFGISVAELRDVNDLPAKGRLKPNQALLVPAKGDIDPDAQLTLVENAPSVEPDAPAIKTTKYTVHKGDSIPGIAKRFGMNPKQLMAMNHLNAGSKLKNGQMLAVTTVVKRGDKQAEKSMTAKAEKAQKASGKPIKVAAAKSKSHYTVKRGETLASIAKKFKVETSDLQRWNNLNGKRALVPGRTLIIIKEDA</sequence>
<evidence type="ECO:0000256" key="3">
    <source>
        <dbReference type="SAM" id="SignalP"/>
    </source>
</evidence>
<accession>A0A2R5F7R0</accession>
<feature type="domain" description="LysM" evidence="4">
    <location>
        <begin position="355"/>
        <end position="399"/>
    </location>
</feature>
<dbReference type="PROSITE" id="PS51782">
    <property type="entry name" value="LYSM"/>
    <property type="match status" value="3"/>
</dbReference>
<dbReference type="Gene3D" id="3.10.350.10">
    <property type="entry name" value="LysM domain"/>
    <property type="match status" value="3"/>
</dbReference>
<dbReference type="GO" id="GO:0016020">
    <property type="term" value="C:membrane"/>
    <property type="evidence" value="ECO:0007669"/>
    <property type="project" value="InterPro"/>
</dbReference>
<dbReference type="SMART" id="SM00257">
    <property type="entry name" value="LysM"/>
    <property type="match status" value="3"/>
</dbReference>
<dbReference type="CDD" id="cd00118">
    <property type="entry name" value="LysM"/>
    <property type="match status" value="2"/>
</dbReference>
<dbReference type="PANTHER" id="PTHR33734">
    <property type="entry name" value="LYSM DOMAIN-CONTAINING GPI-ANCHORED PROTEIN 2"/>
    <property type="match status" value="1"/>
</dbReference>
<dbReference type="InterPro" id="IPR008258">
    <property type="entry name" value="Transglycosylase_SLT_dom_1"/>
</dbReference>
<dbReference type="GO" id="GO:0008932">
    <property type="term" value="F:lytic endotransglycosylase activity"/>
    <property type="evidence" value="ECO:0007669"/>
    <property type="project" value="TreeGrafter"/>
</dbReference>
<dbReference type="PROSITE" id="PS00922">
    <property type="entry name" value="TRANSGLYCOSYLASE"/>
    <property type="match status" value="1"/>
</dbReference>
<dbReference type="InterPro" id="IPR000189">
    <property type="entry name" value="Transglyc_AS"/>
</dbReference>
<feature type="signal peptide" evidence="3">
    <location>
        <begin position="1"/>
        <end position="24"/>
    </location>
</feature>
<dbReference type="OrthoDB" id="9815002at2"/>
<organism evidence="5 6">
    <name type="scientific">Novimethylophilus kurashikiensis</name>
    <dbReference type="NCBI Taxonomy" id="1825523"/>
    <lineage>
        <taxon>Bacteria</taxon>
        <taxon>Pseudomonadati</taxon>
        <taxon>Pseudomonadota</taxon>
        <taxon>Betaproteobacteria</taxon>
        <taxon>Nitrosomonadales</taxon>
        <taxon>Methylophilaceae</taxon>
        <taxon>Novimethylophilus</taxon>
    </lineage>
</organism>
<dbReference type="InterPro" id="IPR036779">
    <property type="entry name" value="LysM_dom_sf"/>
</dbReference>
<dbReference type="Gene3D" id="1.10.530.10">
    <property type="match status" value="1"/>
</dbReference>
<dbReference type="GO" id="GO:0000270">
    <property type="term" value="P:peptidoglycan metabolic process"/>
    <property type="evidence" value="ECO:0007669"/>
    <property type="project" value="InterPro"/>
</dbReference>
<dbReference type="PANTHER" id="PTHR33734:SF22">
    <property type="entry name" value="MEMBRANE-BOUND LYTIC MUREIN TRANSGLYCOSYLASE D"/>
    <property type="match status" value="1"/>
</dbReference>
<feature type="domain" description="LysM" evidence="4">
    <location>
        <begin position="430"/>
        <end position="474"/>
    </location>
</feature>
<dbReference type="InterPro" id="IPR018392">
    <property type="entry name" value="LysM"/>
</dbReference>
<comment type="caution">
    <text evidence="5">The sequence shown here is derived from an EMBL/GenBank/DDBJ whole genome shotgun (WGS) entry which is preliminary data.</text>
</comment>